<name>A0A9N9MQ22_9CUCU</name>
<evidence type="ECO:0000256" key="11">
    <source>
        <dbReference type="PIRNR" id="PIRNR008835"/>
    </source>
</evidence>
<keyword evidence="7 12" id="KW-1133">Transmembrane helix</keyword>
<comment type="domain">
    <text evidence="11">The C-terminus is required for mitochondrial localization, while the N-terminus is necessary for mitochondrial fission.</text>
</comment>
<evidence type="ECO:0000256" key="1">
    <source>
        <dbReference type="ARBA" id="ARBA00004549"/>
    </source>
</evidence>
<evidence type="ECO:0000256" key="7">
    <source>
        <dbReference type="ARBA" id="ARBA00022989"/>
    </source>
</evidence>
<evidence type="ECO:0000256" key="12">
    <source>
        <dbReference type="SAM" id="Phobius"/>
    </source>
</evidence>
<dbReference type="InterPro" id="IPR011990">
    <property type="entry name" value="TPR-like_helical_dom_sf"/>
</dbReference>
<dbReference type="Proteomes" id="UP001152799">
    <property type="component" value="Chromosome 4"/>
</dbReference>
<organism evidence="13 14">
    <name type="scientific">Ceutorhynchus assimilis</name>
    <name type="common">cabbage seed weevil</name>
    <dbReference type="NCBI Taxonomy" id="467358"/>
    <lineage>
        <taxon>Eukaryota</taxon>
        <taxon>Metazoa</taxon>
        <taxon>Ecdysozoa</taxon>
        <taxon>Arthropoda</taxon>
        <taxon>Hexapoda</taxon>
        <taxon>Insecta</taxon>
        <taxon>Pterygota</taxon>
        <taxon>Neoptera</taxon>
        <taxon>Endopterygota</taxon>
        <taxon>Coleoptera</taxon>
        <taxon>Polyphaga</taxon>
        <taxon>Cucujiformia</taxon>
        <taxon>Curculionidae</taxon>
        <taxon>Ceutorhynchinae</taxon>
        <taxon>Ceutorhynchus</taxon>
    </lineage>
</organism>
<proteinExistence type="inferred from homology"/>
<dbReference type="PIRSF" id="PIRSF008835">
    <property type="entry name" value="TPR_repeat_11_Fis1"/>
    <property type="match status" value="1"/>
</dbReference>
<keyword evidence="8 11" id="KW-0496">Mitochondrion</keyword>
<dbReference type="InterPro" id="IPR016543">
    <property type="entry name" value="Fis1"/>
</dbReference>
<dbReference type="GO" id="GO:0016559">
    <property type="term" value="P:peroxisome fission"/>
    <property type="evidence" value="ECO:0007669"/>
    <property type="project" value="TreeGrafter"/>
</dbReference>
<dbReference type="Pfam" id="PF14852">
    <property type="entry name" value="Fis1_TPR_N"/>
    <property type="match status" value="1"/>
</dbReference>
<dbReference type="Pfam" id="PF14853">
    <property type="entry name" value="Fis1_TPR_C"/>
    <property type="match status" value="1"/>
</dbReference>
<protein>
    <recommendedName>
        <fullName evidence="11">Mitochondrial fission 1 protein</fullName>
    </recommendedName>
</protein>
<dbReference type="GO" id="GO:0000422">
    <property type="term" value="P:autophagy of mitochondrion"/>
    <property type="evidence" value="ECO:0007669"/>
    <property type="project" value="TreeGrafter"/>
</dbReference>
<evidence type="ECO:0000256" key="10">
    <source>
        <dbReference type="ARBA" id="ARBA00023140"/>
    </source>
</evidence>
<evidence type="ECO:0000256" key="6">
    <source>
        <dbReference type="ARBA" id="ARBA00022787"/>
    </source>
</evidence>
<keyword evidence="10" id="KW-0576">Peroxisome</keyword>
<feature type="transmembrane region" description="Helical" evidence="12">
    <location>
        <begin position="122"/>
        <end position="146"/>
    </location>
</feature>
<dbReference type="PANTHER" id="PTHR13247:SF0">
    <property type="entry name" value="MITOCHONDRIAL FISSION 1 PROTEIN"/>
    <property type="match status" value="1"/>
</dbReference>
<evidence type="ECO:0000256" key="9">
    <source>
        <dbReference type="ARBA" id="ARBA00023136"/>
    </source>
</evidence>
<sequence>MADILSETVLPEDLKKFEKIYHQQLYKNDVTPKAQFEYAWCLVRSKYPADIQKGIVLLEELYKTHEEGQRDYLYYLAIGNARLKAYTTALKYVRSFLILEPGNQQVLSLEQNIKKKLEKEGIVGILTAGGVVLAVGAIVGVGMAIAKAK</sequence>
<evidence type="ECO:0000313" key="14">
    <source>
        <dbReference type="Proteomes" id="UP001152799"/>
    </source>
</evidence>
<accession>A0A9N9MQ22</accession>
<evidence type="ECO:0000256" key="2">
    <source>
        <dbReference type="ARBA" id="ARBA00004572"/>
    </source>
</evidence>
<dbReference type="InterPro" id="IPR028061">
    <property type="entry name" value="Fis1_TPR_C"/>
</dbReference>
<dbReference type="SUPFAM" id="SSF48452">
    <property type="entry name" value="TPR-like"/>
    <property type="match status" value="1"/>
</dbReference>
<evidence type="ECO:0000256" key="4">
    <source>
        <dbReference type="ARBA" id="ARBA00022692"/>
    </source>
</evidence>
<dbReference type="InterPro" id="IPR033745">
    <property type="entry name" value="Fis1_cytosol"/>
</dbReference>
<dbReference type="GO" id="GO:0000266">
    <property type="term" value="P:mitochondrial fission"/>
    <property type="evidence" value="ECO:0007669"/>
    <property type="project" value="UniProtKB-UniRule"/>
</dbReference>
<evidence type="ECO:0000313" key="13">
    <source>
        <dbReference type="EMBL" id="CAG9768253.1"/>
    </source>
</evidence>
<dbReference type="CDD" id="cd12212">
    <property type="entry name" value="Fis1"/>
    <property type="match status" value="1"/>
</dbReference>
<dbReference type="EMBL" id="OU892280">
    <property type="protein sequence ID" value="CAG9768253.1"/>
    <property type="molecule type" value="Genomic_DNA"/>
</dbReference>
<keyword evidence="9 11" id="KW-0472">Membrane</keyword>
<dbReference type="FunFam" id="1.25.40.10:FF:000147">
    <property type="entry name" value="Mitochondrial fission 1 protein"/>
    <property type="match status" value="1"/>
</dbReference>
<evidence type="ECO:0000256" key="5">
    <source>
        <dbReference type="ARBA" id="ARBA00022703"/>
    </source>
</evidence>
<dbReference type="OrthoDB" id="421154at2759"/>
<gene>
    <name evidence="13" type="ORF">CEUTPL_LOCUS8800</name>
</gene>
<comment type="similarity">
    <text evidence="3 11">Belongs to the FIS1 family.</text>
</comment>
<dbReference type="GO" id="GO:0005778">
    <property type="term" value="C:peroxisomal membrane"/>
    <property type="evidence" value="ECO:0007669"/>
    <property type="project" value="UniProtKB-SubCell"/>
</dbReference>
<dbReference type="GO" id="GO:0005741">
    <property type="term" value="C:mitochondrial outer membrane"/>
    <property type="evidence" value="ECO:0007669"/>
    <property type="project" value="UniProtKB-SubCell"/>
</dbReference>
<reference evidence="13" key="1">
    <citation type="submission" date="2022-01" db="EMBL/GenBank/DDBJ databases">
        <authorList>
            <person name="King R."/>
        </authorList>
    </citation>
    <scope>NUCLEOTIDE SEQUENCE</scope>
</reference>
<evidence type="ECO:0000256" key="8">
    <source>
        <dbReference type="ARBA" id="ARBA00023128"/>
    </source>
</evidence>
<keyword evidence="5" id="KW-0053">Apoptosis</keyword>
<keyword evidence="14" id="KW-1185">Reference proteome</keyword>
<dbReference type="GO" id="GO:0043653">
    <property type="term" value="P:mitochondrial fragmentation involved in apoptotic process"/>
    <property type="evidence" value="ECO:0007669"/>
    <property type="project" value="TreeGrafter"/>
</dbReference>
<keyword evidence="4 12" id="KW-0812">Transmembrane</keyword>
<dbReference type="Gene3D" id="1.25.40.10">
    <property type="entry name" value="Tetratricopeptide repeat domain"/>
    <property type="match status" value="1"/>
</dbReference>
<comment type="function">
    <text evidence="11">Involved in the fragmentation of the mitochondrial network and its perinuclear clustering.</text>
</comment>
<keyword evidence="6 11" id="KW-1000">Mitochondrion outer membrane</keyword>
<dbReference type="InterPro" id="IPR028058">
    <property type="entry name" value="Fis1_TPR_N"/>
</dbReference>
<dbReference type="PANTHER" id="PTHR13247">
    <property type="entry name" value="TETRATRICOPEPTIDE REPEAT PROTEIN 11 TPR REPEAT PROTEIN 11"/>
    <property type="match status" value="1"/>
</dbReference>
<comment type="subcellular location">
    <subcellularLocation>
        <location evidence="2">Mitochondrion outer membrane</location>
        <topology evidence="2">Single-pass membrane protein</topology>
    </subcellularLocation>
    <subcellularLocation>
        <location evidence="1">Peroxisome membrane</location>
        <topology evidence="1">Single-pass membrane protein</topology>
    </subcellularLocation>
</comment>
<evidence type="ECO:0000256" key="3">
    <source>
        <dbReference type="ARBA" id="ARBA00008937"/>
    </source>
</evidence>
<dbReference type="AlphaFoldDB" id="A0A9N9MQ22"/>